<accession>A0A8S3YKY9</accession>
<proteinExistence type="predicted"/>
<dbReference type="EMBL" id="CAJHNH020000436">
    <property type="protein sequence ID" value="CAG5117679.1"/>
    <property type="molecule type" value="Genomic_DNA"/>
</dbReference>
<organism evidence="3 4">
    <name type="scientific">Candidula unifasciata</name>
    <dbReference type="NCBI Taxonomy" id="100452"/>
    <lineage>
        <taxon>Eukaryota</taxon>
        <taxon>Metazoa</taxon>
        <taxon>Spiralia</taxon>
        <taxon>Lophotrochozoa</taxon>
        <taxon>Mollusca</taxon>
        <taxon>Gastropoda</taxon>
        <taxon>Heterobranchia</taxon>
        <taxon>Euthyneura</taxon>
        <taxon>Panpulmonata</taxon>
        <taxon>Eupulmonata</taxon>
        <taxon>Stylommatophora</taxon>
        <taxon>Helicina</taxon>
        <taxon>Helicoidea</taxon>
        <taxon>Geomitridae</taxon>
        <taxon>Candidula</taxon>
    </lineage>
</organism>
<sequence length="126" mass="13982">METFKFIFFVSVSVALLLSTTLAFSKYRSKIPNGYRVYDPCSPRKMVYGVGHVDPNGSGKRNPFGDLFASEGYKWDNKTCRADSDGDGLTNGEELGDPYCIWKVGDTPTRKTNITSPGISNKCYSK</sequence>
<feature type="signal peptide" evidence="1">
    <location>
        <begin position="1"/>
        <end position="23"/>
    </location>
</feature>
<keyword evidence="4" id="KW-1185">Reference proteome</keyword>
<evidence type="ECO:0000313" key="4">
    <source>
        <dbReference type="Proteomes" id="UP000678393"/>
    </source>
</evidence>
<comment type="caution">
    <text evidence="3">The sequence shown here is derived from an EMBL/GenBank/DDBJ whole genome shotgun (WGS) entry which is preliminary data.</text>
</comment>
<protein>
    <recommendedName>
        <fullName evidence="2">Temptin Cys/Cys disulfide domain-containing protein</fullName>
    </recommendedName>
</protein>
<dbReference type="AlphaFoldDB" id="A0A8S3YKY9"/>
<dbReference type="Proteomes" id="UP000678393">
    <property type="component" value="Unassembled WGS sequence"/>
</dbReference>
<feature type="chain" id="PRO_5035938538" description="Temptin Cys/Cys disulfide domain-containing protein" evidence="1">
    <location>
        <begin position="24"/>
        <end position="126"/>
    </location>
</feature>
<evidence type="ECO:0000259" key="2">
    <source>
        <dbReference type="Pfam" id="PF24784"/>
    </source>
</evidence>
<dbReference type="PANTHER" id="PTHR34737:SF2">
    <property type="entry name" value="EF-HAND DOMAIN-CONTAINING PROTEIN"/>
    <property type="match status" value="1"/>
</dbReference>
<evidence type="ECO:0000313" key="3">
    <source>
        <dbReference type="EMBL" id="CAG5117679.1"/>
    </source>
</evidence>
<dbReference type="InterPro" id="IPR057626">
    <property type="entry name" value="S-S_Temptin"/>
</dbReference>
<dbReference type="InterPro" id="IPR055313">
    <property type="entry name" value="Temptin-like"/>
</dbReference>
<dbReference type="OrthoDB" id="129121at2759"/>
<dbReference type="PANTHER" id="PTHR34737">
    <property type="entry name" value="EF-HAND DOMAIN-CONTAINING PROTEIN"/>
    <property type="match status" value="1"/>
</dbReference>
<gene>
    <name evidence="3" type="ORF">CUNI_LOCUS3237</name>
</gene>
<keyword evidence="1" id="KW-0732">Signal</keyword>
<feature type="domain" description="Temptin Cys/Cys disulfide" evidence="2">
    <location>
        <begin position="23"/>
        <end position="119"/>
    </location>
</feature>
<dbReference type="Pfam" id="PF24784">
    <property type="entry name" value="Temptin_C"/>
    <property type="match status" value="1"/>
</dbReference>
<reference evidence="3" key="1">
    <citation type="submission" date="2021-04" db="EMBL/GenBank/DDBJ databases">
        <authorList>
            <consortium name="Molecular Ecology Group"/>
        </authorList>
    </citation>
    <scope>NUCLEOTIDE SEQUENCE</scope>
</reference>
<name>A0A8S3YKY9_9EUPU</name>
<evidence type="ECO:0000256" key="1">
    <source>
        <dbReference type="SAM" id="SignalP"/>
    </source>
</evidence>